<dbReference type="InterPro" id="IPR036852">
    <property type="entry name" value="Peptidase_S8/S53_dom_sf"/>
</dbReference>
<dbReference type="InterPro" id="IPR023828">
    <property type="entry name" value="Peptidase_S8_Ser-AS"/>
</dbReference>
<feature type="signal peptide" evidence="8">
    <location>
        <begin position="1"/>
        <end position="24"/>
    </location>
</feature>
<feature type="active site" description="Charge relay system" evidence="6">
    <location>
        <position position="382"/>
    </location>
</feature>
<keyword evidence="11" id="KW-1185">Reference proteome</keyword>
<dbReference type="PANTHER" id="PTHR43399">
    <property type="entry name" value="SUBTILISIN-RELATED"/>
    <property type="match status" value="1"/>
</dbReference>
<keyword evidence="2 6" id="KW-0645">Protease</keyword>
<evidence type="ECO:0000259" key="9">
    <source>
        <dbReference type="PROSITE" id="PS51272"/>
    </source>
</evidence>
<dbReference type="CDD" id="cd07473">
    <property type="entry name" value="Peptidases_S8_Subtilisin_like"/>
    <property type="match status" value="1"/>
</dbReference>
<dbReference type="Gene3D" id="3.40.50.200">
    <property type="entry name" value="Peptidase S8/S53 domain"/>
    <property type="match status" value="1"/>
</dbReference>
<dbReference type="InterPro" id="IPR001119">
    <property type="entry name" value="SLH_dom"/>
</dbReference>
<evidence type="ECO:0000313" key="11">
    <source>
        <dbReference type="Proteomes" id="UP001180087"/>
    </source>
</evidence>
<dbReference type="Pfam" id="PF22148">
    <property type="entry name" value="Fervidolysin_NPro-like"/>
    <property type="match status" value="1"/>
</dbReference>
<dbReference type="InterPro" id="IPR023827">
    <property type="entry name" value="Peptidase_S8_Asp-AS"/>
</dbReference>
<dbReference type="InterPro" id="IPR034204">
    <property type="entry name" value="PfSUB1-like_cat_dom"/>
</dbReference>
<dbReference type="Pfam" id="PF00082">
    <property type="entry name" value="Peptidase_S8"/>
    <property type="match status" value="1"/>
</dbReference>
<dbReference type="PROSITE" id="PS51892">
    <property type="entry name" value="SUBTILASE"/>
    <property type="match status" value="1"/>
</dbReference>
<name>A0ABY9KXI7_9BACI</name>
<feature type="chain" id="PRO_5046251848" evidence="8">
    <location>
        <begin position="25"/>
        <end position="704"/>
    </location>
</feature>
<dbReference type="InterPro" id="IPR051048">
    <property type="entry name" value="Peptidase_S8/S53_subtilisin"/>
</dbReference>
<organism evidence="10 11">
    <name type="scientific">Aciduricibacillus chroicocephali</name>
    <dbReference type="NCBI Taxonomy" id="3054939"/>
    <lineage>
        <taxon>Bacteria</taxon>
        <taxon>Bacillati</taxon>
        <taxon>Bacillota</taxon>
        <taxon>Bacilli</taxon>
        <taxon>Bacillales</taxon>
        <taxon>Bacillaceae</taxon>
        <taxon>Aciduricibacillus</taxon>
    </lineage>
</organism>
<feature type="active site" description="Charge relay system" evidence="6">
    <location>
        <position position="166"/>
    </location>
</feature>
<feature type="active site" description="Charge relay system" evidence="6">
    <location>
        <position position="222"/>
    </location>
</feature>
<evidence type="ECO:0000313" key="10">
    <source>
        <dbReference type="EMBL" id="WLV24412.1"/>
    </source>
</evidence>
<evidence type="ECO:0000256" key="3">
    <source>
        <dbReference type="ARBA" id="ARBA00022729"/>
    </source>
</evidence>
<proteinExistence type="inferred from homology"/>
<dbReference type="RefSeq" id="WP_348027407.1">
    <property type="nucleotide sequence ID" value="NZ_CP129113.1"/>
</dbReference>
<dbReference type="PROSITE" id="PS00138">
    <property type="entry name" value="SUBTILASE_SER"/>
    <property type="match status" value="1"/>
</dbReference>
<dbReference type="EMBL" id="CP129113">
    <property type="protein sequence ID" value="WLV24412.1"/>
    <property type="molecule type" value="Genomic_DNA"/>
</dbReference>
<evidence type="ECO:0000256" key="4">
    <source>
        <dbReference type="ARBA" id="ARBA00022801"/>
    </source>
</evidence>
<evidence type="ECO:0000256" key="6">
    <source>
        <dbReference type="PROSITE-ProRule" id="PRU01240"/>
    </source>
</evidence>
<keyword evidence="3 8" id="KW-0732">Signal</keyword>
<sequence length="704" mass="77085">MKKLASSILIVMVAWPFMYTGVSAETVTVPPVNQTDIGQEAVQGEVIVQFKDGNQVDKTVERYDMEAEKAEDDVALVSFDRKDEKLETAIKKLDQDKAVVSVQPNYRYTPANLPNDPYFNQLWGLRNIGQYMTGKSGTASVDINISKAWDMTSKMSLKEVKVAVLDSGIDIDHPDLKNSIYTNMQEANGRPGIDDDANGFVDDVHGWDFFDNASTVDDEIGHGTHVAGTIAAGISNGIGVSGIAPNVKIVPLKFIGTDGGTTFGAIKAIQYAKKMGVQIVNNSWVSRGGFEDDALEQAIRDSGMLFIAAAGNESSNNDTWPAYPASYNVPNMISVAAIDNQGKIATFSNYGKTVDVAAPGYSILSTIPHTGNSEYGYMSGTSMATPHVTGVAALLMGAYPEGNLGDLIDTIEKNGRPLLYNKEMIASGNMIDAAAALDAYTPIDIVRVEELHADDDYVEGEAWRESTIKVTSEHGMSVMGKTDAKGYFKIQLGDISKEKSLNLQAIGEKKQSSIKIVQVQPLPEEKKVVEINASKQTFIDVPSTFWSYGDIEWAVGRGLIKGYPDKTFRPEKSLTEAQLAAVMSQYFNRNIDSVPDEKDWYGKFYTYLKNNQVMLPGHTNKKVIEKPVKRITLAKALAASQGVEGSDKQIIDWMYRTGLTVGRGKYNDKYKDFGGNDLLNRSHISIFFRKMDKMGATNIRGIAN</sequence>
<dbReference type="PRINTS" id="PR00723">
    <property type="entry name" value="SUBTILISIN"/>
</dbReference>
<dbReference type="InterPro" id="IPR022398">
    <property type="entry name" value="Peptidase_S8_His-AS"/>
</dbReference>
<keyword evidence="5 6" id="KW-0720">Serine protease</keyword>
<dbReference type="PROSITE" id="PS51272">
    <property type="entry name" value="SLH"/>
    <property type="match status" value="1"/>
</dbReference>
<gene>
    <name evidence="10" type="ORF">QR721_12330</name>
</gene>
<evidence type="ECO:0000256" key="7">
    <source>
        <dbReference type="RuleBase" id="RU003355"/>
    </source>
</evidence>
<comment type="similarity">
    <text evidence="1 6 7">Belongs to the peptidase S8 family.</text>
</comment>
<evidence type="ECO:0000256" key="1">
    <source>
        <dbReference type="ARBA" id="ARBA00011073"/>
    </source>
</evidence>
<dbReference type="SUPFAM" id="SSF52743">
    <property type="entry name" value="Subtilisin-like"/>
    <property type="match status" value="1"/>
</dbReference>
<accession>A0ABY9KXI7</accession>
<dbReference type="Proteomes" id="UP001180087">
    <property type="component" value="Chromosome"/>
</dbReference>
<dbReference type="PROSITE" id="PS00137">
    <property type="entry name" value="SUBTILASE_HIS"/>
    <property type="match status" value="1"/>
</dbReference>
<evidence type="ECO:0000256" key="8">
    <source>
        <dbReference type="SAM" id="SignalP"/>
    </source>
</evidence>
<dbReference type="PROSITE" id="PS00136">
    <property type="entry name" value="SUBTILASE_ASP"/>
    <property type="match status" value="1"/>
</dbReference>
<dbReference type="PANTHER" id="PTHR43399:SF4">
    <property type="entry name" value="CELL WALL-ASSOCIATED PROTEASE"/>
    <property type="match status" value="1"/>
</dbReference>
<dbReference type="Pfam" id="PF00395">
    <property type="entry name" value="SLH"/>
    <property type="match status" value="1"/>
</dbReference>
<dbReference type="InterPro" id="IPR054399">
    <property type="entry name" value="Fervidolysin-like_N_prodom"/>
</dbReference>
<keyword evidence="4 6" id="KW-0378">Hydrolase</keyword>
<evidence type="ECO:0000256" key="2">
    <source>
        <dbReference type="ARBA" id="ARBA00022670"/>
    </source>
</evidence>
<evidence type="ECO:0000256" key="5">
    <source>
        <dbReference type="ARBA" id="ARBA00022825"/>
    </source>
</evidence>
<dbReference type="InterPro" id="IPR000209">
    <property type="entry name" value="Peptidase_S8/S53_dom"/>
</dbReference>
<protein>
    <submittedName>
        <fullName evidence="10">S8 family serine peptidase</fullName>
    </submittedName>
</protein>
<feature type="domain" description="SLH" evidence="9">
    <location>
        <begin position="534"/>
        <end position="597"/>
    </location>
</feature>
<reference evidence="10" key="1">
    <citation type="submission" date="2023-06" db="EMBL/GenBank/DDBJ databases">
        <title>A Treasure from Seagulls: Isolation and Description of Aciduricobacillus qingdaonensis gen. nov., sp. nov., a Rare Obligately Uric Acid-utilizing Member in the Family Bacillaceae.</title>
        <authorList>
            <person name="Liu W."/>
            <person name="Wang B."/>
        </authorList>
    </citation>
    <scope>NUCLEOTIDE SEQUENCE</scope>
    <source>
        <strain evidence="10">44XB</strain>
    </source>
</reference>
<dbReference type="InterPro" id="IPR015500">
    <property type="entry name" value="Peptidase_S8_subtilisin-rel"/>
</dbReference>